<evidence type="ECO:0000313" key="2">
    <source>
        <dbReference type="Proteomes" id="UP001234202"/>
    </source>
</evidence>
<organism evidence="1 2">
    <name type="scientific">Naganishia onofrii</name>
    <dbReference type="NCBI Taxonomy" id="1851511"/>
    <lineage>
        <taxon>Eukaryota</taxon>
        <taxon>Fungi</taxon>
        <taxon>Dikarya</taxon>
        <taxon>Basidiomycota</taxon>
        <taxon>Agaricomycotina</taxon>
        <taxon>Tremellomycetes</taxon>
        <taxon>Filobasidiales</taxon>
        <taxon>Filobasidiaceae</taxon>
        <taxon>Naganishia</taxon>
    </lineage>
</organism>
<keyword evidence="2" id="KW-1185">Reference proteome</keyword>
<accession>A0ACC2X755</accession>
<proteinExistence type="predicted"/>
<dbReference type="EMBL" id="JASBWV010000024">
    <property type="protein sequence ID" value="KAJ9119463.1"/>
    <property type="molecule type" value="Genomic_DNA"/>
</dbReference>
<protein>
    <submittedName>
        <fullName evidence="1">Uncharacterized protein</fullName>
    </submittedName>
</protein>
<dbReference type="Proteomes" id="UP001234202">
    <property type="component" value="Unassembled WGS sequence"/>
</dbReference>
<reference evidence="1" key="1">
    <citation type="submission" date="2023-04" db="EMBL/GenBank/DDBJ databases">
        <title>Draft Genome sequencing of Naganishia species isolated from polar environments using Oxford Nanopore Technology.</title>
        <authorList>
            <person name="Leo P."/>
            <person name="Venkateswaran K."/>
        </authorList>
    </citation>
    <scope>NUCLEOTIDE SEQUENCE</scope>
    <source>
        <strain evidence="1">DBVPG 5303</strain>
    </source>
</reference>
<sequence length="832" mass="91854">MLVRASRTLSKSCAPAAAVVAPTVCQYAHAAESSAARKHKKQPPFSSDLEFQGKGKGRAQETPSSSRSGVGRPFLRSSQNGTSGSNSFRRPQRTHKANKVDIVHRTPSIHQVRNVLVRRLREWARSPRTRDRLLLFGLEEEQVDAHAWEWASGEAEALEVFGNTREMKASVDPLMVNGESVLPGWDVERLQIAMTTRPDWPTEIDTLILRRFLNHLVNDPSTPQPLQSRLTEILSLTDLTSVPSRSYTAARELRRHFHLHIGPTNSGKTYNALRALSSAQSGMYAGPLRLLAHEVWDRMNRGTVAGLEEGEGRACNLITGEERRIVDPTAGLTSCTVEMLSLTEPVDVAVIDEIQMIGDPQRGGAWTTAVMGLLAKEIHLCGEETVVHLIERMVAAMGDKLTIHRYERLTPLHVAEESLEGDLRGIEAGDCLVSFSRSGIFNLKRNIEAQAGKRCAVVYGALPPETRSEQARLFNERGNGVDVMVASDAVGMGLNLKIKRMIFETLHKFNGKQEVMMSISQIKQIAGRAGRYGQHEADAGGGYVTTLNPDDLPLLRQVLQAPLTPVHRAVLDANSAIVQKLSLLLPPTTTHAELLDQVAALALVPTFCVPADTSSSAKIATVIEQYHESLTLPELQMFVFAPVNTRDERVAAAFQAYIEQFVDGGHVDIMDALPAGLMDNLGMVELARKAMPDADHLESRVTTPGHQHVPTSIPPAIVAGLPMLESLHKAIVLYLWLSFRMDLAFPDRQKAAELKLRVEDALEFCLERLPGLKQKRRGSAKFKGNTREERDAEQELVRTAAKNSKIDYLTSDQLKEAKSRIRSQSTDVLRDI</sequence>
<gene>
    <name evidence="1" type="ORF">QFC24_005696</name>
</gene>
<evidence type="ECO:0000313" key="1">
    <source>
        <dbReference type="EMBL" id="KAJ9119463.1"/>
    </source>
</evidence>
<name>A0ACC2X755_9TREE</name>
<comment type="caution">
    <text evidence="1">The sequence shown here is derived from an EMBL/GenBank/DDBJ whole genome shotgun (WGS) entry which is preliminary data.</text>
</comment>